<evidence type="ECO:0000313" key="1">
    <source>
        <dbReference type="EMBL" id="CAA9242578.1"/>
    </source>
</evidence>
<organism evidence="1">
    <name type="scientific">uncultured Cytophagales bacterium</name>
    <dbReference type="NCBI Taxonomy" id="158755"/>
    <lineage>
        <taxon>Bacteria</taxon>
        <taxon>Pseudomonadati</taxon>
        <taxon>Bacteroidota</taxon>
        <taxon>Sphingobacteriia</taxon>
        <taxon>Sphingobacteriales</taxon>
        <taxon>environmental samples</taxon>
    </lineage>
</organism>
<reference evidence="1" key="1">
    <citation type="submission" date="2020-02" db="EMBL/GenBank/DDBJ databases">
        <authorList>
            <person name="Meier V. D."/>
        </authorList>
    </citation>
    <scope>NUCLEOTIDE SEQUENCE</scope>
    <source>
        <strain evidence="1">AVDCRST_MAG56</strain>
    </source>
</reference>
<protein>
    <submittedName>
        <fullName evidence="1">Uncharacterized protein</fullName>
    </submittedName>
</protein>
<dbReference type="AlphaFoldDB" id="A0A6J4I6J0"/>
<sequence length="70" mass="7902">MLFTMLPGLPGFYGKAWYKGKDGGRGRLYIIAAMSYRIFSRRGSPGCTIRVVSDSREYADDIMKMISGVW</sequence>
<gene>
    <name evidence="1" type="ORF">AVDCRST_MAG56-1483</name>
</gene>
<name>A0A6J4I6J0_9SPHI</name>
<proteinExistence type="predicted"/>
<dbReference type="EMBL" id="CADCTQ010000140">
    <property type="protein sequence ID" value="CAA9242578.1"/>
    <property type="molecule type" value="Genomic_DNA"/>
</dbReference>
<accession>A0A6J4I6J0</accession>